<evidence type="ECO:0008006" key="2">
    <source>
        <dbReference type="Google" id="ProtNLM"/>
    </source>
</evidence>
<gene>
    <name evidence="1" type="ORF">SDC9_23512</name>
</gene>
<evidence type="ECO:0000313" key="1">
    <source>
        <dbReference type="EMBL" id="MPL77655.1"/>
    </source>
</evidence>
<name>A0A644UFA2_9ZZZZ</name>
<dbReference type="EMBL" id="VSSQ01000108">
    <property type="protein sequence ID" value="MPL77655.1"/>
    <property type="molecule type" value="Genomic_DNA"/>
</dbReference>
<accession>A0A644UFA2</accession>
<dbReference type="AlphaFoldDB" id="A0A644UFA2"/>
<comment type="caution">
    <text evidence="1">The sequence shown here is derived from an EMBL/GenBank/DDBJ whole genome shotgun (WGS) entry which is preliminary data.</text>
</comment>
<dbReference type="Pfam" id="PF14262">
    <property type="entry name" value="Cthe_2159"/>
    <property type="match status" value="2"/>
</dbReference>
<reference evidence="1" key="1">
    <citation type="submission" date="2019-08" db="EMBL/GenBank/DDBJ databases">
        <authorList>
            <person name="Kucharzyk K."/>
            <person name="Murdoch R.W."/>
            <person name="Higgins S."/>
            <person name="Loffler F."/>
        </authorList>
    </citation>
    <scope>NUCLEOTIDE SEQUENCE</scope>
</reference>
<protein>
    <recommendedName>
        <fullName evidence="2">Carbohydrate-binding domain-containing protein</fullName>
    </recommendedName>
</protein>
<sequence length="744" mass="75728">MKRNFILLALAIAGLTTMAQEKMYIHKADHFTLGALITSTDSISFSDDRSTIIFSIGNITDSYTVSDIDSITFGANSTIVSVWYDETGVRVTNPLAYEGVSVTADGANVTVTSTSTIQGIGYRLSGSTQGGSFKIYSQQPFSLMLNGVHITNPNGPAINIQSGNTVTVDIMTGTTNVLTDGGTYSSQAKAPNSTTEDQKGAFFSETALIFTGTGNLTINGQGAAKHGLCSDSNIGINGGNITVASAAKDGIHAKTGFTMTNGTLYVTATGDAIDGDAGNVNITGGNITTLNEADDVKGIACDGTITISGGDLMLTVNGDQSKAMKSKSGINISGGSISIITAGDAVLEASGSGYDPSYCTAIKCDANISISGGNIDITSTGKAGKGISSDADITISNGTIIIACSGNGARYTNTTGAFDAYVSTCITSDGNTLINGGTITTSSSGSGGKSISVDGALTIGNSSSSPVINLTTTGSRIYISGSGQNAEYAEAKTVKSDGDIIIESGNITLNSADDGLKSETSITISTAIINITNSVEGIEAPFITINSGEIFIKSSDDCINTTFGLGGEQNDGSIMTFNGGYVVVNTTGGDGLDANGNIVINGGTILVHGPPNAPEVGLDYNGSCSMNGGFLIVSGPNSNMLQAPGNSSTQNCLKAVTNSGLSASTLFHIQDASGGNIVTFQPLRTYYSIIFSSSQLLTGSTYSIYTGGSCNGTVNNGLYTGGTYSGGTFKKSFTISNRITSVNF</sequence>
<dbReference type="InterPro" id="IPR025584">
    <property type="entry name" value="Cthe_2159"/>
</dbReference>
<proteinExistence type="predicted"/>
<organism evidence="1">
    <name type="scientific">bioreactor metagenome</name>
    <dbReference type="NCBI Taxonomy" id="1076179"/>
    <lineage>
        <taxon>unclassified sequences</taxon>
        <taxon>metagenomes</taxon>
        <taxon>ecological metagenomes</taxon>
    </lineage>
</organism>